<comment type="similarity">
    <text evidence="1">Belongs to the ComF/GntX family.</text>
</comment>
<evidence type="ECO:0000259" key="2">
    <source>
        <dbReference type="Pfam" id="PF00156"/>
    </source>
</evidence>
<dbReference type="InterPro" id="IPR029057">
    <property type="entry name" value="PRTase-like"/>
</dbReference>
<feature type="domain" description="Phosphoribosyltransferase" evidence="2">
    <location>
        <begin position="212"/>
        <end position="270"/>
    </location>
</feature>
<accession>A0A1I5N2S3</accession>
<dbReference type="AlphaFoldDB" id="A0A1I5N2S3"/>
<dbReference type="InterPro" id="IPR000836">
    <property type="entry name" value="PRTase_dom"/>
</dbReference>
<dbReference type="STRING" id="655353.SAMN04488056_12514"/>
<dbReference type="Pfam" id="PF00156">
    <property type="entry name" value="Pribosyltran"/>
    <property type="match status" value="1"/>
</dbReference>
<reference evidence="4 5" key="1">
    <citation type="submission" date="2016-10" db="EMBL/GenBank/DDBJ databases">
        <authorList>
            <person name="de Groot N.N."/>
        </authorList>
    </citation>
    <scope>NUCLEOTIDE SEQUENCE [LARGE SCALE GENOMIC DNA]</scope>
    <source>
        <strain evidence="4 5">CGMCC 1.9157</strain>
    </source>
</reference>
<evidence type="ECO:0000259" key="3">
    <source>
        <dbReference type="Pfam" id="PF18912"/>
    </source>
</evidence>
<sequence length="272" mass="29967">MLKFLQSEQGGLDGSLLNGARLIGRPLLRAGRAVQDLIIPPRCAGCGKIVQDANSLCGACWGEMEWIARPYCSVSGVPFSYDLGEALVSPDVLANPPAYDRARSVALFGRTARRMVHQLKYMDRTDLAIVMGRWMVRAGADCLTDPDAIIVPVPLHKRRLWRRRFNQSALLAKVIAQETGTVFMPDLLQRTRPTRQQVGLSEDERRVNVEGAFQINLDDKTSLSGRTVVLVDDVWTTGATLDACCRVLRRSNAGEICIITFARVAAGSEMPI</sequence>
<dbReference type="PANTHER" id="PTHR47505:SF1">
    <property type="entry name" value="DNA UTILIZATION PROTEIN YHGH"/>
    <property type="match status" value="1"/>
</dbReference>
<dbReference type="EMBL" id="FOVR01000025">
    <property type="protein sequence ID" value="SFP16017.1"/>
    <property type="molecule type" value="Genomic_DNA"/>
</dbReference>
<dbReference type="RefSeq" id="WP_090075666.1">
    <property type="nucleotide sequence ID" value="NZ_FOVR01000025.1"/>
</dbReference>
<dbReference type="InterPro" id="IPR044005">
    <property type="entry name" value="DZR_2"/>
</dbReference>
<evidence type="ECO:0000313" key="4">
    <source>
        <dbReference type="EMBL" id="SFP16017.1"/>
    </source>
</evidence>
<evidence type="ECO:0000313" key="5">
    <source>
        <dbReference type="Proteomes" id="UP000199236"/>
    </source>
</evidence>
<dbReference type="CDD" id="cd06223">
    <property type="entry name" value="PRTases_typeI"/>
    <property type="match status" value="1"/>
</dbReference>
<proteinExistence type="inferred from homology"/>
<feature type="domain" description="Double zinc ribbon" evidence="3">
    <location>
        <begin position="35"/>
        <end position="82"/>
    </location>
</feature>
<dbReference type="InterPro" id="IPR051910">
    <property type="entry name" value="ComF/GntX_DNA_util-trans"/>
</dbReference>
<evidence type="ECO:0000256" key="1">
    <source>
        <dbReference type="ARBA" id="ARBA00008007"/>
    </source>
</evidence>
<dbReference type="Proteomes" id="UP000199236">
    <property type="component" value="Unassembled WGS sequence"/>
</dbReference>
<dbReference type="OrthoDB" id="9779910at2"/>
<protein>
    <submittedName>
        <fullName evidence="4">ComF family protein</fullName>
    </submittedName>
</protein>
<name>A0A1I5N2S3_9HYPH</name>
<dbReference type="PANTHER" id="PTHR47505">
    <property type="entry name" value="DNA UTILIZATION PROTEIN YHGH"/>
    <property type="match status" value="1"/>
</dbReference>
<dbReference type="SUPFAM" id="SSF53271">
    <property type="entry name" value="PRTase-like"/>
    <property type="match status" value="1"/>
</dbReference>
<dbReference type="Gene3D" id="3.40.50.2020">
    <property type="match status" value="1"/>
</dbReference>
<dbReference type="Pfam" id="PF18912">
    <property type="entry name" value="DZR_2"/>
    <property type="match status" value="1"/>
</dbReference>
<organism evidence="4 5">
    <name type="scientific">Cohaesibacter marisflavi</name>
    <dbReference type="NCBI Taxonomy" id="655353"/>
    <lineage>
        <taxon>Bacteria</taxon>
        <taxon>Pseudomonadati</taxon>
        <taxon>Pseudomonadota</taxon>
        <taxon>Alphaproteobacteria</taxon>
        <taxon>Hyphomicrobiales</taxon>
        <taxon>Cohaesibacteraceae</taxon>
    </lineage>
</organism>
<gene>
    <name evidence="4" type="ORF">SAMN04488056_12514</name>
</gene>
<keyword evidence="5" id="KW-1185">Reference proteome</keyword>